<dbReference type="CTD" id="36384281"/>
<dbReference type="RefSeq" id="XP_024498684.1">
    <property type="nucleotide sequence ID" value="XM_024646508.1"/>
</dbReference>
<sequence length="200" mass="23751">MYLPSNNNKKENHYYNFYIVKKKKFFTIYPPKKEKIIDTLSYKDYDKLQLCDHCKEFIKLEKNNINSCEKKNNLSFILKDFNIPGSNDKHYININATLPFRPNNINIEEPIYENIEVFNQAKLNVINSAKAKCKKLSNYTTSIPSKGVSNQYLRSYNPYMPMCTPIIIPSSNTTNEANKNAKNLKQWKREERIKRRNRYN</sequence>
<evidence type="ECO:0000313" key="2">
    <source>
        <dbReference type="Proteomes" id="UP000035682"/>
    </source>
</evidence>
<reference evidence="2" key="2">
    <citation type="submission" date="2014-09" db="EMBL/GenBank/DDBJ databases">
        <authorList>
            <person name="Martin A.A."/>
        </authorList>
    </citation>
    <scope>NUCLEOTIDE SEQUENCE</scope>
    <source>
        <strain evidence="2">ED321</strain>
    </source>
</reference>
<proteinExistence type="predicted"/>
<evidence type="ECO:0000313" key="4">
    <source>
        <dbReference type="WormBase" id="SRAE_X000122100"/>
    </source>
</evidence>
<reference evidence="3" key="3">
    <citation type="submission" date="2020-12" db="UniProtKB">
        <authorList>
            <consortium name="WormBaseParasite"/>
        </authorList>
    </citation>
    <scope>IDENTIFICATION</scope>
</reference>
<dbReference type="GeneID" id="36384281"/>
<reference evidence="1" key="1">
    <citation type="submission" date="2014-09" db="EMBL/GenBank/DDBJ databases">
        <authorList>
            <person name="Aslett A.Martin."/>
        </authorList>
    </citation>
    <scope>NUCLEOTIDE SEQUENCE</scope>
    <source>
        <strain evidence="1">ED321 Heterogonic</strain>
    </source>
</reference>
<evidence type="ECO:0000313" key="1">
    <source>
        <dbReference type="EMBL" id="CEF59473.1"/>
    </source>
</evidence>
<gene>
    <name evidence="1 3 4" type="ORF">SRAE_X000122100</name>
</gene>
<organism evidence="1">
    <name type="scientific">Strongyloides ratti</name>
    <name type="common">Parasitic roundworm</name>
    <dbReference type="NCBI Taxonomy" id="34506"/>
    <lineage>
        <taxon>Eukaryota</taxon>
        <taxon>Metazoa</taxon>
        <taxon>Ecdysozoa</taxon>
        <taxon>Nematoda</taxon>
        <taxon>Chromadorea</taxon>
        <taxon>Rhabditida</taxon>
        <taxon>Tylenchina</taxon>
        <taxon>Panagrolaimomorpha</taxon>
        <taxon>Strongyloidoidea</taxon>
        <taxon>Strongyloididae</taxon>
        <taxon>Strongyloides</taxon>
    </lineage>
</organism>
<dbReference type="WormBase" id="SRAE_X000122100">
    <property type="protein sequence ID" value="SRP07594"/>
    <property type="gene ID" value="WBGene00266787"/>
</dbReference>
<protein>
    <submittedName>
        <fullName evidence="1 3">Uncharacterized protein</fullName>
    </submittedName>
</protein>
<dbReference type="Proteomes" id="UP000035682">
    <property type="component" value="Unplaced"/>
</dbReference>
<accession>A0A090KPF9</accession>
<evidence type="ECO:0000313" key="3">
    <source>
        <dbReference type="WBParaSite" id="SRAE_X000122100.1"/>
    </source>
</evidence>
<keyword evidence="2" id="KW-1185">Reference proteome</keyword>
<dbReference type="EMBL" id="LN609396">
    <property type="protein sequence ID" value="CEF59473.1"/>
    <property type="molecule type" value="Genomic_DNA"/>
</dbReference>
<name>A0A090KPF9_STRRB</name>
<dbReference type="AlphaFoldDB" id="A0A090KPF9"/>
<dbReference type="WBParaSite" id="SRAE_X000122100.1">
    <property type="protein sequence ID" value="SRAE_X000122100.1"/>
    <property type="gene ID" value="WBGene00266787"/>
</dbReference>